<dbReference type="GO" id="GO:0046872">
    <property type="term" value="F:metal ion binding"/>
    <property type="evidence" value="ECO:0007669"/>
    <property type="project" value="InterPro"/>
</dbReference>
<keyword evidence="3" id="KW-1185">Reference proteome</keyword>
<evidence type="ECO:0000313" key="2">
    <source>
        <dbReference type="EMBL" id="SHF85746.1"/>
    </source>
</evidence>
<evidence type="ECO:0000259" key="1">
    <source>
        <dbReference type="PROSITE" id="PS50846"/>
    </source>
</evidence>
<dbReference type="PROSITE" id="PS50846">
    <property type="entry name" value="HMA_2"/>
    <property type="match status" value="1"/>
</dbReference>
<dbReference type="Proteomes" id="UP000184287">
    <property type="component" value="Unassembled WGS sequence"/>
</dbReference>
<organism evidence="2 3">
    <name type="scientific">Pedobacter caeni</name>
    <dbReference type="NCBI Taxonomy" id="288992"/>
    <lineage>
        <taxon>Bacteria</taxon>
        <taxon>Pseudomonadati</taxon>
        <taxon>Bacteroidota</taxon>
        <taxon>Sphingobacteriia</taxon>
        <taxon>Sphingobacteriales</taxon>
        <taxon>Sphingobacteriaceae</taxon>
        <taxon>Pedobacter</taxon>
    </lineage>
</organism>
<proteinExistence type="predicted"/>
<dbReference type="EMBL" id="FQUQ01000003">
    <property type="protein sequence ID" value="SHF85746.1"/>
    <property type="molecule type" value="Genomic_DNA"/>
</dbReference>
<dbReference type="SUPFAM" id="SSF55008">
    <property type="entry name" value="HMA, heavy metal-associated domain"/>
    <property type="match status" value="2"/>
</dbReference>
<reference evidence="3" key="1">
    <citation type="submission" date="2016-11" db="EMBL/GenBank/DDBJ databases">
        <authorList>
            <person name="Varghese N."/>
            <person name="Submissions S."/>
        </authorList>
    </citation>
    <scope>NUCLEOTIDE SEQUENCE [LARGE SCALE GENOMIC DNA]</scope>
    <source>
        <strain evidence="3">DSM 16990</strain>
    </source>
</reference>
<gene>
    <name evidence="2" type="ORF">SAMN04488522_103910</name>
</gene>
<protein>
    <submittedName>
        <fullName evidence="2">Copper chaperone CopZ</fullName>
    </submittedName>
</protein>
<dbReference type="CDD" id="cd00371">
    <property type="entry name" value="HMA"/>
    <property type="match status" value="1"/>
</dbReference>
<dbReference type="STRING" id="288992.SAMN04488522_103910"/>
<dbReference type="AlphaFoldDB" id="A0A1M5F2Q2"/>
<dbReference type="InterPro" id="IPR006121">
    <property type="entry name" value="HMA_dom"/>
</dbReference>
<evidence type="ECO:0000313" key="3">
    <source>
        <dbReference type="Proteomes" id="UP000184287"/>
    </source>
</evidence>
<accession>A0A1M5F2Q2</accession>
<dbReference type="Gene3D" id="3.30.70.100">
    <property type="match status" value="1"/>
</dbReference>
<sequence length="150" mass="16381">MKLLGLDISNLKDGYCISTVTLSVLNTPGAYLMVVLPGIMVISYEPLVTSVDKIINAVTRLGYQIKKLVQQDSLTQILASMKTLKFKTNIKCAGCLARVSPNLNEIAGEDNWEVDINTPEKTLTVISDEVDERSIIFAINEAGFTADSIN</sequence>
<dbReference type="RefSeq" id="WP_234994553.1">
    <property type="nucleotide sequence ID" value="NZ_FQUQ01000003.1"/>
</dbReference>
<feature type="domain" description="HMA" evidence="1">
    <location>
        <begin position="81"/>
        <end position="147"/>
    </location>
</feature>
<dbReference type="InterPro" id="IPR036163">
    <property type="entry name" value="HMA_dom_sf"/>
</dbReference>
<name>A0A1M5F2Q2_9SPHI</name>